<dbReference type="GO" id="GO:0004519">
    <property type="term" value="F:endonuclease activity"/>
    <property type="evidence" value="ECO:0007669"/>
    <property type="project" value="UniProtKB-KW"/>
</dbReference>
<feature type="domain" description="HNH nuclease" evidence="1">
    <location>
        <begin position="51"/>
        <end position="99"/>
    </location>
</feature>
<evidence type="ECO:0000259" key="1">
    <source>
        <dbReference type="SMART" id="SM00507"/>
    </source>
</evidence>
<dbReference type="InterPro" id="IPR044925">
    <property type="entry name" value="His-Me_finger_sf"/>
</dbReference>
<dbReference type="Gene3D" id="3.90.75.20">
    <property type="match status" value="1"/>
</dbReference>
<accession>A0A8F3C997</accession>
<keyword evidence="2" id="KW-0540">Nuclease</keyword>
<gene>
    <name evidence="2" type="ORF">SU7_85</name>
</gene>
<proteinExistence type="predicted"/>
<dbReference type="Proteomes" id="UP000693883">
    <property type="component" value="Segment"/>
</dbReference>
<reference evidence="2 3" key="1">
    <citation type="submission" date="2021-06" db="EMBL/GenBank/DDBJ databases">
        <title>Complete genome sequence of vB_EcoP_SU7, a Podoviridae coliphage with C3 morphotype.</title>
        <authorList>
            <person name="Koonjan S."/>
            <person name="Cooper C.J."/>
            <person name="Nilsson A.S."/>
        </authorList>
    </citation>
    <scope>NUCLEOTIDE SEQUENCE [LARGE SCALE GENOMIC DNA]</scope>
</reference>
<keyword evidence="2" id="KW-0378">Hydrolase</keyword>
<protein>
    <submittedName>
        <fullName evidence="2">HNH endonuclease</fullName>
    </submittedName>
</protein>
<dbReference type="CDD" id="cd00085">
    <property type="entry name" value="HNHc"/>
    <property type="match status" value="1"/>
</dbReference>
<dbReference type="SMART" id="SM00507">
    <property type="entry name" value="HNHc"/>
    <property type="match status" value="1"/>
</dbReference>
<evidence type="ECO:0000313" key="3">
    <source>
        <dbReference type="Proteomes" id="UP000693883"/>
    </source>
</evidence>
<dbReference type="SUPFAM" id="SSF54060">
    <property type="entry name" value="His-Me finger endonucleases"/>
    <property type="match status" value="1"/>
</dbReference>
<dbReference type="EMBL" id="MZ342906">
    <property type="protein sequence ID" value="QWY14098.1"/>
    <property type="molecule type" value="Genomic_DNA"/>
</dbReference>
<keyword evidence="3" id="KW-1185">Reference proteome</keyword>
<sequence>MEFRELVVGVATFLVFEDGSIFHARTGKQRKLFPDKDGYLKFTTVQAPEKITRNFLLHRLMYELFIGPIPDGMTVDHIDGDKLNNHPSNFQLLTSEENAVKGNARFWKFRSPDGEVVTIYNLKDFCRSNDLHQGHMGAVHSGRFKNYLSHKGWTKA</sequence>
<name>A0A8F3C997_9CAUD</name>
<organism evidence="2 3">
    <name type="scientific">Escherichia phage vB_EcoP_SU7</name>
    <dbReference type="NCBI Taxonomy" id="2849626"/>
    <lineage>
        <taxon>Viruses</taxon>
        <taxon>Duplodnaviria</taxon>
        <taxon>Heunggongvirae</taxon>
        <taxon>Uroviricota</taxon>
        <taxon>Caudoviricetes</taxon>
        <taxon>Mktvariviridae</taxon>
        <taxon>Gordonclarkvirinae</taxon>
        <taxon>Suseptimavirus</taxon>
        <taxon>Suseptimavirus SU7</taxon>
    </lineage>
</organism>
<evidence type="ECO:0000313" key="2">
    <source>
        <dbReference type="EMBL" id="QWY14098.1"/>
    </source>
</evidence>
<keyword evidence="2" id="KW-0255">Endonuclease</keyword>
<dbReference type="InterPro" id="IPR003615">
    <property type="entry name" value="HNH_nuc"/>
</dbReference>
<dbReference type="Pfam" id="PF13392">
    <property type="entry name" value="HNH_3"/>
    <property type="match status" value="1"/>
</dbReference>